<comment type="subcellular location">
    <subcellularLocation>
        <location evidence="1">Nucleus</location>
    </subcellularLocation>
</comment>
<dbReference type="GO" id="GO:0008270">
    <property type="term" value="F:zinc ion binding"/>
    <property type="evidence" value="ECO:0007669"/>
    <property type="project" value="UniProtKB-KW"/>
</dbReference>
<evidence type="ECO:0000259" key="7">
    <source>
        <dbReference type="Pfam" id="PF05699"/>
    </source>
</evidence>
<dbReference type="GeneID" id="25291655"/>
<sequence>MPSMGKHSRREETNKKTTMGRSYVLARGVARQTRQQRRIRRWEEDGRPEIDAVIRHSHTTVSSWIVDSFYKRRKQIKDKLAIAKSRINLSLDGWTASTTGDDLRFEYFEDKWQKQPDWIRRIKRSFRELFDEYYDECYGDVDTESDDQQEEPKSAYHEYNQISSEFLSRKRKRIAKDKDKDSLEYDRYIKSVDEKLKVKDPLVWWNQHKSDYPLLARMAFDLFSISAISAEVERIFSSTGNLVTDDRNQLGEEVLEATECQKHWIAGNLGGDFDALKRAFLLREPIEEFIAAEIRAVSAEARKCGKNRYQDENDIERDELSIKDWDELRSIMDILEPFKKWPLKLQGKCRNGALHDILPAMDGLLAHLEDAKLQYNDTSIHIEHLRTFINIALVDLTPVYYAAIALHPEMKFEYFEEEWGDRPDWIRTAKEVTIALWESEYKCQTSSSDDVLIWKDSKEEPEWKRKKQARLAKDTQDSLQRYLEKEEGDQIDNPLQYWITKLQDSSSRHKFIASMRVAIHNIPGMSTEVERVFSSTKILISERRNRLSDDIIEASECLKAWQKEQLTLSYDQDIRKMDEMLDDLEERAGSL</sequence>
<feature type="region of interest" description="Disordered" evidence="6">
    <location>
        <begin position="1"/>
        <end position="41"/>
    </location>
</feature>
<evidence type="ECO:0000256" key="1">
    <source>
        <dbReference type="ARBA" id="ARBA00004123"/>
    </source>
</evidence>
<dbReference type="InterPro" id="IPR012337">
    <property type="entry name" value="RNaseH-like_sf"/>
</dbReference>
<dbReference type="InterPro" id="IPR008906">
    <property type="entry name" value="HATC_C_dom"/>
</dbReference>
<protein>
    <recommendedName>
        <fullName evidence="7">HAT C-terminal dimerisation domain-containing protein</fullName>
    </recommendedName>
</protein>
<dbReference type="Proteomes" id="UP000053617">
    <property type="component" value="Unassembled WGS sequence"/>
</dbReference>
<evidence type="ECO:0000313" key="8">
    <source>
        <dbReference type="EMBL" id="KIX05612.1"/>
    </source>
</evidence>
<evidence type="ECO:0000256" key="2">
    <source>
        <dbReference type="ARBA" id="ARBA00022723"/>
    </source>
</evidence>
<dbReference type="OrthoDB" id="4507940at2759"/>
<evidence type="ECO:0000256" key="4">
    <source>
        <dbReference type="ARBA" id="ARBA00022833"/>
    </source>
</evidence>
<dbReference type="EMBL" id="KN847477">
    <property type="protein sequence ID" value="KIX05612.1"/>
    <property type="molecule type" value="Genomic_DNA"/>
</dbReference>
<dbReference type="HOGENOM" id="CLU_009123_10_5_1"/>
<feature type="domain" description="HAT C-terminal dimerisation" evidence="7">
    <location>
        <begin position="184"/>
        <end position="265"/>
    </location>
</feature>
<dbReference type="Pfam" id="PF05699">
    <property type="entry name" value="Dimer_Tnp_hAT"/>
    <property type="match status" value="2"/>
</dbReference>
<keyword evidence="5" id="KW-0539">Nucleus</keyword>
<keyword evidence="9" id="KW-1185">Reference proteome</keyword>
<dbReference type="STRING" id="1442369.A0A0D2FU29"/>
<keyword evidence="4" id="KW-0862">Zinc</keyword>
<evidence type="ECO:0000313" key="9">
    <source>
        <dbReference type="Proteomes" id="UP000053617"/>
    </source>
</evidence>
<accession>A0A0D2FU29</accession>
<dbReference type="SUPFAM" id="SSF53098">
    <property type="entry name" value="Ribonuclease H-like"/>
    <property type="match status" value="2"/>
</dbReference>
<organism evidence="8 9">
    <name type="scientific">Rhinocladiella mackenziei CBS 650.93</name>
    <dbReference type="NCBI Taxonomy" id="1442369"/>
    <lineage>
        <taxon>Eukaryota</taxon>
        <taxon>Fungi</taxon>
        <taxon>Dikarya</taxon>
        <taxon>Ascomycota</taxon>
        <taxon>Pezizomycotina</taxon>
        <taxon>Eurotiomycetes</taxon>
        <taxon>Chaetothyriomycetidae</taxon>
        <taxon>Chaetothyriales</taxon>
        <taxon>Herpotrichiellaceae</taxon>
        <taxon>Rhinocladiella</taxon>
    </lineage>
</organism>
<dbReference type="PANTHER" id="PTHR46481:SF10">
    <property type="entry name" value="ZINC FINGER BED DOMAIN-CONTAINING PROTEIN 39"/>
    <property type="match status" value="1"/>
</dbReference>
<dbReference type="RefSeq" id="XP_013272748.1">
    <property type="nucleotide sequence ID" value="XM_013417294.1"/>
</dbReference>
<keyword evidence="2" id="KW-0479">Metal-binding</keyword>
<evidence type="ECO:0000256" key="6">
    <source>
        <dbReference type="SAM" id="MobiDB-lite"/>
    </source>
</evidence>
<evidence type="ECO:0000256" key="3">
    <source>
        <dbReference type="ARBA" id="ARBA00022771"/>
    </source>
</evidence>
<evidence type="ECO:0000256" key="5">
    <source>
        <dbReference type="ARBA" id="ARBA00023242"/>
    </source>
</evidence>
<proteinExistence type="predicted"/>
<dbReference type="GO" id="GO:0005634">
    <property type="term" value="C:nucleus"/>
    <property type="evidence" value="ECO:0007669"/>
    <property type="project" value="UniProtKB-SubCell"/>
</dbReference>
<dbReference type="PANTHER" id="PTHR46481">
    <property type="entry name" value="ZINC FINGER BED DOMAIN-CONTAINING PROTEIN 4"/>
    <property type="match status" value="1"/>
</dbReference>
<dbReference type="AlphaFoldDB" id="A0A0D2FU29"/>
<gene>
    <name evidence="8" type="ORF">Z518_03584</name>
</gene>
<feature type="domain" description="HAT C-terminal dimerisation" evidence="7">
    <location>
        <begin position="479"/>
        <end position="561"/>
    </location>
</feature>
<dbReference type="InterPro" id="IPR052035">
    <property type="entry name" value="ZnF_BED_domain_contain"/>
</dbReference>
<keyword evidence="3" id="KW-0863">Zinc-finger</keyword>
<name>A0A0D2FU29_9EURO</name>
<dbReference type="VEuPathDB" id="FungiDB:Z518_03584"/>
<reference evidence="8 9" key="1">
    <citation type="submission" date="2015-01" db="EMBL/GenBank/DDBJ databases">
        <title>The Genome Sequence of Rhinocladiella mackenzie CBS 650.93.</title>
        <authorList>
            <consortium name="The Broad Institute Genomics Platform"/>
            <person name="Cuomo C."/>
            <person name="de Hoog S."/>
            <person name="Gorbushina A."/>
            <person name="Stielow B."/>
            <person name="Teixiera M."/>
            <person name="Abouelleil A."/>
            <person name="Chapman S.B."/>
            <person name="Priest M."/>
            <person name="Young S.K."/>
            <person name="Wortman J."/>
            <person name="Nusbaum C."/>
            <person name="Birren B."/>
        </authorList>
    </citation>
    <scope>NUCLEOTIDE SEQUENCE [LARGE SCALE GENOMIC DNA]</scope>
    <source>
        <strain evidence="8 9">CBS 650.93</strain>
    </source>
</reference>
<dbReference type="GO" id="GO:0046983">
    <property type="term" value="F:protein dimerization activity"/>
    <property type="evidence" value="ECO:0007669"/>
    <property type="project" value="InterPro"/>
</dbReference>